<dbReference type="Proteomes" id="UP000003824">
    <property type="component" value="Unassembled WGS sequence"/>
</dbReference>
<protein>
    <submittedName>
        <fullName evidence="1">Predicted protein</fullName>
    </submittedName>
</protein>
<proteinExistence type="predicted"/>
<organism evidence="1 2">
    <name type="scientific">Streptomyces viridosporus (strain ATCC 14672 / DSM 40746 / JCM 4963 / KCTC 9882 / NRRL B-12104 / FH 1290)</name>
    <name type="common">Streptomyces ghanaensis</name>
    <dbReference type="NCBI Taxonomy" id="566461"/>
    <lineage>
        <taxon>Bacteria</taxon>
        <taxon>Bacillati</taxon>
        <taxon>Actinomycetota</taxon>
        <taxon>Actinomycetes</taxon>
        <taxon>Kitasatosporales</taxon>
        <taxon>Streptomycetaceae</taxon>
        <taxon>Streptomyces</taxon>
    </lineage>
</organism>
<gene>
    <name evidence="1" type="ORF">SSFG_07185</name>
</gene>
<accession>D6A8G6</accession>
<evidence type="ECO:0000313" key="1">
    <source>
        <dbReference type="EMBL" id="EFE71949.2"/>
    </source>
</evidence>
<reference evidence="2" key="1">
    <citation type="submission" date="2008-12" db="EMBL/GenBank/DDBJ databases">
        <title>Annotation of Streptomyces ghanaensis ATCC 14672.</title>
        <authorList>
            <consortium name="The Broad Institute Genome Sequencing Platform"/>
            <consortium name="Broad Institute Microbial Sequencing Center"/>
            <person name="Fischbach M."/>
            <person name="Ward D."/>
            <person name="Young S."/>
            <person name="Kodira C.D."/>
            <person name="Zeng Q."/>
            <person name="Koehrsen M."/>
            <person name="Godfrey P."/>
            <person name="Alvarado L."/>
            <person name="Berlin A.M."/>
            <person name="Borenstein D."/>
            <person name="Chen Z."/>
            <person name="Engels R."/>
            <person name="Freedman E."/>
            <person name="Gellesch M."/>
            <person name="Goldberg J."/>
            <person name="Griggs A."/>
            <person name="Gujja S."/>
            <person name="Heiman D.I."/>
            <person name="Hepburn T.A."/>
            <person name="Howarth C."/>
            <person name="Jen D."/>
            <person name="Larson L."/>
            <person name="Lewis B."/>
            <person name="Mehta T."/>
            <person name="Park D."/>
            <person name="Pearson M."/>
            <person name="Roberts A."/>
            <person name="Saif S."/>
            <person name="Shea T.D."/>
            <person name="Shenoy N."/>
            <person name="Sisk P."/>
            <person name="Stolte C."/>
            <person name="Sykes S.N."/>
            <person name="Walk T."/>
            <person name="White J."/>
            <person name="Yandava C."/>
            <person name="Straight P."/>
            <person name="Clardy J."/>
            <person name="Hung D."/>
            <person name="Kolter R."/>
            <person name="Mekalanos J."/>
            <person name="Walker S."/>
            <person name="Walsh C.T."/>
            <person name="Wieland B.L.C."/>
            <person name="Ilzarbe M."/>
            <person name="Galagan J."/>
            <person name="Nusbaum C."/>
            <person name="Birren B."/>
        </authorList>
    </citation>
    <scope>NUCLEOTIDE SEQUENCE [LARGE SCALE GENOMIC DNA]</scope>
    <source>
        <strain evidence="2">ATCC 14672 / DSM 40746 / JCM 4963 / KCTC 9882 / NRRL B-12104 / FH 1290</strain>
    </source>
</reference>
<sequence>MEGYFASPVEHVQLCDWRDGRHRLWLNHPAPFAAADEPRNQHFRYTP</sequence>
<dbReference type="AlphaFoldDB" id="D6A8G6"/>
<name>D6A8G6_STRV1</name>
<dbReference type="EMBL" id="DS999641">
    <property type="protein sequence ID" value="EFE71949.2"/>
    <property type="molecule type" value="Genomic_DNA"/>
</dbReference>
<evidence type="ECO:0000313" key="2">
    <source>
        <dbReference type="Proteomes" id="UP000003824"/>
    </source>
</evidence>